<dbReference type="EMBL" id="CP039704">
    <property type="protein sequence ID" value="QCI79518.1"/>
    <property type="molecule type" value="Genomic_DNA"/>
</dbReference>
<dbReference type="InterPro" id="IPR019734">
    <property type="entry name" value="TPR_rpt"/>
</dbReference>
<name>A0A4D7C803_9SPHN</name>
<reference evidence="4" key="1">
    <citation type="submission" date="2019-04" db="EMBL/GenBank/DDBJ databases">
        <title>Complete genome sequence of Sphingomonas sp. W1-2-3.</title>
        <authorList>
            <person name="Im W.T."/>
        </authorList>
    </citation>
    <scope>NUCLEOTIDE SEQUENCE [LARGE SCALE GENOMIC DNA]</scope>
    <source>
        <strain evidence="4">W1-2-3</strain>
    </source>
</reference>
<evidence type="ECO:0000256" key="2">
    <source>
        <dbReference type="SAM" id="MobiDB-lite"/>
    </source>
</evidence>
<dbReference type="SMART" id="SM00028">
    <property type="entry name" value="TPR"/>
    <property type="match status" value="5"/>
</dbReference>
<feature type="compositionally biased region" description="Polar residues" evidence="2">
    <location>
        <begin position="236"/>
        <end position="246"/>
    </location>
</feature>
<evidence type="ECO:0000256" key="1">
    <source>
        <dbReference type="PROSITE-ProRule" id="PRU00339"/>
    </source>
</evidence>
<dbReference type="Pfam" id="PF13432">
    <property type="entry name" value="TPR_16"/>
    <property type="match status" value="1"/>
</dbReference>
<dbReference type="KEGG" id="hgn:E6W36_08095"/>
<accession>A0A4D7C803</accession>
<evidence type="ECO:0000313" key="3">
    <source>
        <dbReference type="EMBL" id="QCI79518.1"/>
    </source>
</evidence>
<dbReference type="SUPFAM" id="SSF48452">
    <property type="entry name" value="TPR-like"/>
    <property type="match status" value="1"/>
</dbReference>
<dbReference type="AlphaFoldDB" id="A0A4D7C803"/>
<dbReference type="InterPro" id="IPR011990">
    <property type="entry name" value="TPR-like_helical_dom_sf"/>
</dbReference>
<gene>
    <name evidence="3" type="ORF">E6W36_08095</name>
</gene>
<dbReference type="Gene3D" id="1.25.40.10">
    <property type="entry name" value="Tetratricopeptide repeat domain"/>
    <property type="match status" value="1"/>
</dbReference>
<proteinExistence type="predicted"/>
<dbReference type="RefSeq" id="WP_222872316.1">
    <property type="nucleotide sequence ID" value="NZ_CP039704.1"/>
</dbReference>
<protein>
    <submittedName>
        <fullName evidence="3">Tetratricopeptide repeat protein</fullName>
    </submittedName>
</protein>
<keyword evidence="1" id="KW-0802">TPR repeat</keyword>
<dbReference type="Proteomes" id="UP000298714">
    <property type="component" value="Chromosome"/>
</dbReference>
<sequence>MISLLIAAVVATQTPPADPRQPVIDYRRCLDKAQRAPADALLEAETWTRRGGGVAALHCLGVAQAASKQPAEGARTLEAAAEAAAKPALTAELLAQAGNAWLLANRPAEARAALSRAIALVQAEPERYAEMLVDRARAAASTQDWPASIADLRSAAKELPKRADIWLLLATAQRRAGDTAGAAGAVEQAFALDPDDPAIRLERGNARARAGDMAGARKDWQAAVDNAARDPDSANLARQNLDGTGQ</sequence>
<organism evidence="3 4">
    <name type="scientific">Hankyongella ginsenosidimutans</name>
    <dbReference type="NCBI Taxonomy" id="1763828"/>
    <lineage>
        <taxon>Bacteria</taxon>
        <taxon>Pseudomonadati</taxon>
        <taxon>Pseudomonadota</taxon>
        <taxon>Alphaproteobacteria</taxon>
        <taxon>Sphingomonadales</taxon>
        <taxon>Sphingomonadaceae</taxon>
        <taxon>Hankyongella</taxon>
    </lineage>
</organism>
<feature type="repeat" description="TPR" evidence="1">
    <location>
        <begin position="163"/>
        <end position="196"/>
    </location>
</feature>
<feature type="region of interest" description="Disordered" evidence="2">
    <location>
        <begin position="221"/>
        <end position="246"/>
    </location>
</feature>
<keyword evidence="4" id="KW-1185">Reference proteome</keyword>
<evidence type="ECO:0000313" key="4">
    <source>
        <dbReference type="Proteomes" id="UP000298714"/>
    </source>
</evidence>
<dbReference type="PROSITE" id="PS50005">
    <property type="entry name" value="TPR"/>
    <property type="match status" value="1"/>
</dbReference>